<evidence type="ECO:0000256" key="1">
    <source>
        <dbReference type="SAM" id="Phobius"/>
    </source>
</evidence>
<protein>
    <submittedName>
        <fullName evidence="2">Uncharacterized protein</fullName>
    </submittedName>
</protein>
<keyword evidence="3" id="KW-1185">Reference proteome</keyword>
<sequence>MNEIFLAAAEAEAEHGEQLMLLGLPTYWFGIIAAIIFIALFLVTISFSGRSIVRPDHAGNIIGHDEEQAMADYKAKHRH</sequence>
<reference evidence="2 3" key="1">
    <citation type="submission" date="2020-09" db="EMBL/GenBank/DDBJ databases">
        <title>Investigation of environmental microbe.</title>
        <authorList>
            <person name="Ou Y."/>
            <person name="Kang Q."/>
        </authorList>
    </citation>
    <scope>NUCLEOTIDE SEQUENCE [LARGE SCALE GENOMIC DNA]</scope>
    <source>
        <strain evidence="2 3">KJZ-9</strain>
    </source>
</reference>
<proteinExistence type="predicted"/>
<dbReference type="RefSeq" id="WP_068169387.1">
    <property type="nucleotide sequence ID" value="NZ_BAAAHX010000004.1"/>
</dbReference>
<name>A0A7H2BMH0_9MICC</name>
<dbReference type="Proteomes" id="UP000516421">
    <property type="component" value="Chromosome"/>
</dbReference>
<keyword evidence="1" id="KW-0812">Transmembrane</keyword>
<keyword evidence="1" id="KW-1133">Transmembrane helix</keyword>
<keyword evidence="1" id="KW-0472">Membrane</keyword>
<gene>
    <name evidence="2" type="ORF">IDM48_05665</name>
</gene>
<evidence type="ECO:0000313" key="3">
    <source>
        <dbReference type="Proteomes" id="UP000516421"/>
    </source>
</evidence>
<dbReference type="EMBL" id="CP061538">
    <property type="protein sequence ID" value="QNV40866.1"/>
    <property type="molecule type" value="Genomic_DNA"/>
</dbReference>
<dbReference type="AlphaFoldDB" id="A0A7H2BMH0"/>
<evidence type="ECO:0000313" key="2">
    <source>
        <dbReference type="EMBL" id="QNV40866.1"/>
    </source>
</evidence>
<organism evidence="2 3">
    <name type="scientific">Rothia amarae</name>
    <dbReference type="NCBI Taxonomy" id="169480"/>
    <lineage>
        <taxon>Bacteria</taxon>
        <taxon>Bacillati</taxon>
        <taxon>Actinomycetota</taxon>
        <taxon>Actinomycetes</taxon>
        <taxon>Micrococcales</taxon>
        <taxon>Micrococcaceae</taxon>
        <taxon>Rothia</taxon>
    </lineage>
</organism>
<accession>A0A7H2BMH0</accession>
<dbReference type="KEGG" id="rama:IDM48_05665"/>
<feature type="transmembrane region" description="Helical" evidence="1">
    <location>
        <begin position="27"/>
        <end position="47"/>
    </location>
</feature>